<accession>A0A2T0BK65</accession>
<evidence type="ECO:0000313" key="2">
    <source>
        <dbReference type="Proteomes" id="UP000239471"/>
    </source>
</evidence>
<keyword evidence="2" id="KW-1185">Reference proteome</keyword>
<comment type="caution">
    <text evidence="1">The sequence shown here is derived from an EMBL/GenBank/DDBJ whole genome shotgun (WGS) entry which is preliminary data.</text>
</comment>
<dbReference type="OrthoDB" id="1954979at2"/>
<name>A0A2T0BK65_9CLOT</name>
<reference evidence="1 2" key="1">
    <citation type="submission" date="2018-03" db="EMBL/GenBank/DDBJ databases">
        <title>Genome sequence of Clostridium vincentii DSM 10228.</title>
        <authorList>
            <person name="Poehlein A."/>
            <person name="Daniel R."/>
        </authorList>
    </citation>
    <scope>NUCLEOTIDE SEQUENCE [LARGE SCALE GENOMIC DNA]</scope>
    <source>
        <strain evidence="1 2">DSM 10228</strain>
    </source>
</reference>
<organism evidence="1 2">
    <name type="scientific">Clostridium vincentii</name>
    <dbReference type="NCBI Taxonomy" id="52704"/>
    <lineage>
        <taxon>Bacteria</taxon>
        <taxon>Bacillati</taxon>
        <taxon>Bacillota</taxon>
        <taxon>Clostridia</taxon>
        <taxon>Eubacteriales</taxon>
        <taxon>Clostridiaceae</taxon>
        <taxon>Clostridium</taxon>
    </lineage>
</organism>
<dbReference type="RefSeq" id="WP_106058250.1">
    <property type="nucleotide sequence ID" value="NZ_PVXQ01000002.1"/>
</dbReference>
<sequence length="98" mass="11381">MVIEKKVTTKYIDGIERSYIYKVTQQKQDSILEYGVKVTREDISKDKKVTSVESEVKYISTKKEMVTGIINILCKNEVSPIHLREIICDYVDTESINF</sequence>
<dbReference type="Proteomes" id="UP000239471">
    <property type="component" value="Unassembled WGS sequence"/>
</dbReference>
<protein>
    <submittedName>
        <fullName evidence="1">Uncharacterized protein</fullName>
    </submittedName>
</protein>
<evidence type="ECO:0000313" key="1">
    <source>
        <dbReference type="EMBL" id="PRR84271.1"/>
    </source>
</evidence>
<dbReference type="EMBL" id="PVXQ01000002">
    <property type="protein sequence ID" value="PRR84271.1"/>
    <property type="molecule type" value="Genomic_DNA"/>
</dbReference>
<dbReference type="InterPro" id="IPR017016">
    <property type="entry name" value="UCP033595"/>
</dbReference>
<gene>
    <name evidence="1" type="ORF">CLVI_01970</name>
</gene>
<dbReference type="Pfam" id="PF20124">
    <property type="entry name" value="DUF6514"/>
    <property type="match status" value="1"/>
</dbReference>
<dbReference type="AlphaFoldDB" id="A0A2T0BK65"/>
<proteinExistence type="predicted"/>